<organism evidence="3 4">
    <name type="scientific">Metallosphaera tengchongensis</name>
    <dbReference type="NCBI Taxonomy" id="1532350"/>
    <lineage>
        <taxon>Archaea</taxon>
        <taxon>Thermoproteota</taxon>
        <taxon>Thermoprotei</taxon>
        <taxon>Sulfolobales</taxon>
        <taxon>Sulfolobaceae</taxon>
        <taxon>Metallosphaera</taxon>
    </lineage>
</organism>
<reference evidence="3 4" key="1">
    <citation type="submission" date="2020-02" db="EMBL/GenBank/DDBJ databases">
        <title>Comparative genome analysis reveals the metabolism and evolution of the thermophilic archaeal genus Metallosphaera.</title>
        <authorList>
            <person name="Jiang C."/>
        </authorList>
    </citation>
    <scope>NUCLEOTIDE SEQUENCE [LARGE SCALE GENOMIC DNA]</scope>
    <source>
        <strain evidence="3 4">Ric-A</strain>
    </source>
</reference>
<dbReference type="OrthoDB" id="89900at2157"/>
<dbReference type="InterPro" id="IPR023098">
    <property type="entry name" value="SerK/SbnI_C"/>
</dbReference>
<dbReference type="Gene3D" id="3.90.1530.10">
    <property type="entry name" value="Conserved hypothetical protein from pyrococcus furiosus pfu- 392566-001, ParB domain"/>
    <property type="match status" value="1"/>
</dbReference>
<accession>A0A6N0NS83</accession>
<dbReference type="KEGG" id="mten:GWK48_04230"/>
<keyword evidence="1" id="KW-0547">Nucleotide-binding</keyword>
<dbReference type="SUPFAM" id="SSF110849">
    <property type="entry name" value="ParB/Sulfiredoxin"/>
    <property type="match status" value="1"/>
</dbReference>
<keyword evidence="4" id="KW-1185">Reference proteome</keyword>
<dbReference type="AlphaFoldDB" id="A0A6N0NS83"/>
<proteinExistence type="predicted"/>
<evidence type="ECO:0000256" key="2">
    <source>
        <dbReference type="ARBA" id="ARBA00022840"/>
    </source>
</evidence>
<dbReference type="Proteomes" id="UP000509301">
    <property type="component" value="Chromosome"/>
</dbReference>
<evidence type="ECO:0000256" key="1">
    <source>
        <dbReference type="ARBA" id="ARBA00022741"/>
    </source>
</evidence>
<dbReference type="EMBL" id="CP049074">
    <property type="protein sequence ID" value="QKQ99703.1"/>
    <property type="molecule type" value="Genomic_DNA"/>
</dbReference>
<name>A0A6N0NS83_9CREN</name>
<protein>
    <submittedName>
        <fullName evidence="3">ParB N-terminal domain-containing protein</fullName>
    </submittedName>
</protein>
<dbReference type="GO" id="GO:0005524">
    <property type="term" value="F:ATP binding"/>
    <property type="evidence" value="ECO:0007669"/>
    <property type="project" value="UniProtKB-KW"/>
</dbReference>
<sequence>MDAANITLDYMDPSDLLPHEDVLRRKMNNTLIAVKETRSVIPILIDEKSLLVIDGHHRREAMMQLGFKRIPVYAVDYQDSSITVDVWYRKVELNPVSRLFLNSLKSEGKICFSISEFKICSESVYSAYWKLQWLEQKLKLFGSAMERNPSEGFSPPHLDKDVILDIAKKGLRLPPKTSRHTYDFIIPKERVKLQ</sequence>
<keyword evidence="2" id="KW-0067">ATP-binding</keyword>
<dbReference type="Gene3D" id="3.30.1760.10">
    <property type="entry name" value="Conserved hypothetical protein from pyrococcus furiosus pfu- 392566-001, domain 2"/>
    <property type="match status" value="1"/>
</dbReference>
<evidence type="ECO:0000313" key="4">
    <source>
        <dbReference type="Proteomes" id="UP000509301"/>
    </source>
</evidence>
<dbReference type="InterPro" id="IPR036086">
    <property type="entry name" value="ParB/Sulfiredoxin_sf"/>
</dbReference>
<gene>
    <name evidence="3" type="ORF">GWK48_04230</name>
</gene>
<dbReference type="CDD" id="cd16400">
    <property type="entry name" value="ParB_Srx_like_nuclease"/>
    <property type="match status" value="1"/>
</dbReference>
<evidence type="ECO:0000313" key="3">
    <source>
        <dbReference type="EMBL" id="QKQ99703.1"/>
    </source>
</evidence>